<keyword evidence="3" id="KW-1185">Reference proteome</keyword>
<proteinExistence type="predicted"/>
<name>A0ABQ1KJV2_9GAMM</name>
<comment type="caution">
    <text evidence="2">The sequence shown here is derived from an EMBL/GenBank/DDBJ whole genome shotgun (WGS) entry which is preliminary data.</text>
</comment>
<protein>
    <recommendedName>
        <fullName evidence="1">Serine aminopeptidase S33 domain-containing protein</fullName>
    </recommendedName>
</protein>
<dbReference type="PRINTS" id="PR00111">
    <property type="entry name" value="ABHYDROLASE"/>
</dbReference>
<feature type="domain" description="Serine aminopeptidase S33" evidence="1">
    <location>
        <begin position="79"/>
        <end position="308"/>
    </location>
</feature>
<dbReference type="InterPro" id="IPR022742">
    <property type="entry name" value="Hydrolase_4"/>
</dbReference>
<evidence type="ECO:0000313" key="3">
    <source>
        <dbReference type="Proteomes" id="UP000629025"/>
    </source>
</evidence>
<dbReference type="RefSeq" id="WP_188748886.1">
    <property type="nucleotide sequence ID" value="NZ_BMIJ01000005.1"/>
</dbReference>
<evidence type="ECO:0000313" key="2">
    <source>
        <dbReference type="EMBL" id="GGB98211.1"/>
    </source>
</evidence>
<dbReference type="PANTHER" id="PTHR11614">
    <property type="entry name" value="PHOSPHOLIPASE-RELATED"/>
    <property type="match status" value="1"/>
</dbReference>
<reference evidence="3" key="1">
    <citation type="journal article" date="2019" name="Int. J. Syst. Evol. Microbiol.">
        <title>The Global Catalogue of Microorganisms (GCM) 10K type strain sequencing project: providing services to taxonomists for standard genome sequencing and annotation.</title>
        <authorList>
            <consortium name="The Broad Institute Genomics Platform"/>
            <consortium name="The Broad Institute Genome Sequencing Center for Infectious Disease"/>
            <person name="Wu L."/>
            <person name="Ma J."/>
        </authorList>
    </citation>
    <scope>NUCLEOTIDE SEQUENCE [LARGE SCALE GENOMIC DNA]</scope>
    <source>
        <strain evidence="3">CGMCC 1.15341</strain>
    </source>
</reference>
<dbReference type="InterPro" id="IPR029058">
    <property type="entry name" value="AB_hydrolase_fold"/>
</dbReference>
<gene>
    <name evidence="2" type="ORF">GCM10011352_25390</name>
</gene>
<organism evidence="2 3">
    <name type="scientific">Marinobacterium zhoushanense</name>
    <dbReference type="NCBI Taxonomy" id="1679163"/>
    <lineage>
        <taxon>Bacteria</taxon>
        <taxon>Pseudomonadati</taxon>
        <taxon>Pseudomonadota</taxon>
        <taxon>Gammaproteobacteria</taxon>
        <taxon>Oceanospirillales</taxon>
        <taxon>Oceanospirillaceae</taxon>
        <taxon>Marinobacterium</taxon>
    </lineage>
</organism>
<sequence>MNQYSQLVAADQPGFTAAQVRELLAPQFSHDWQRSQPFDAYLRCYGLQSLVDDSQFSIARLSVCEAELVVQRYRQRGTSRGTVLLVHGYMDHAGLTRPLAEFLFQQGWDLVLYDLPGHGLSNGAPHAVDDFFHYADQLAELIRQLLPGLQLPLTLIGHSTGGAIITTMLLREADSERWPLTRPVLLAPLLRPTHWQSIRRKYRWLRPWLRRVRRVYQHNSHDRDFMTFIRRRDPLQHPWIPVRWIGAMLVWIGWIEQQAPSPLQPLIIQGTEDRTVEWQYNLGELRRLFPQGEQYLVESARHNLINEARRWRSQVFSRVLQLLERECDESRRVP</sequence>
<dbReference type="Pfam" id="PF12146">
    <property type="entry name" value="Hydrolase_4"/>
    <property type="match status" value="1"/>
</dbReference>
<dbReference type="EMBL" id="BMIJ01000005">
    <property type="protein sequence ID" value="GGB98211.1"/>
    <property type="molecule type" value="Genomic_DNA"/>
</dbReference>
<dbReference type="Proteomes" id="UP000629025">
    <property type="component" value="Unassembled WGS sequence"/>
</dbReference>
<accession>A0ABQ1KJV2</accession>
<dbReference type="Gene3D" id="3.40.50.1820">
    <property type="entry name" value="alpha/beta hydrolase"/>
    <property type="match status" value="1"/>
</dbReference>
<dbReference type="InterPro" id="IPR051044">
    <property type="entry name" value="MAG_DAG_Lipase"/>
</dbReference>
<evidence type="ECO:0000259" key="1">
    <source>
        <dbReference type="Pfam" id="PF12146"/>
    </source>
</evidence>
<dbReference type="SUPFAM" id="SSF53474">
    <property type="entry name" value="alpha/beta-Hydrolases"/>
    <property type="match status" value="1"/>
</dbReference>
<dbReference type="InterPro" id="IPR000073">
    <property type="entry name" value="AB_hydrolase_1"/>
</dbReference>